<dbReference type="Proteomes" id="UP000238937">
    <property type="component" value="Unassembled WGS sequence"/>
</dbReference>
<dbReference type="RefSeq" id="WP_106307716.1">
    <property type="nucleotide sequence ID" value="NZ_PVWO01000250.1"/>
</dbReference>
<dbReference type="OrthoDB" id="421643at2"/>
<protein>
    <submittedName>
        <fullName evidence="2">Uncharacterized protein</fullName>
    </submittedName>
</protein>
<sequence length="291" mass="33064">MARPIEQVEQDLTQLRKASSQLGEQLTGAYQSYFTSLASTLKKQSIQGCYYLCTTCYPEAFLKLNYDRRSQLLTTLKRVIRNVITDLVVHIEPNRPKNRPNDEDEPTGELTSMPVMPMDWFATPASLATWQQNIEAEIGHSLKEISYKVNLLLQQAQIMPPTIPKQILEATDEADRQGGSTANVPNVLSILIERETTGGQGAADDADDRAIMPMTMVLDREDELSQIVQIHSLYLRLTEVEFADVTTLSLRKNISQLSNKVNTLRREYVQKQQELKIAEAESAWRNSWFED</sequence>
<gene>
    <name evidence="2" type="ORF">C7B77_17780</name>
</gene>
<evidence type="ECO:0000313" key="2">
    <source>
        <dbReference type="EMBL" id="PSB54559.1"/>
    </source>
</evidence>
<evidence type="ECO:0000256" key="1">
    <source>
        <dbReference type="SAM" id="Coils"/>
    </source>
</evidence>
<keyword evidence="1" id="KW-0175">Coiled coil</keyword>
<feature type="coiled-coil region" evidence="1">
    <location>
        <begin position="247"/>
        <end position="281"/>
    </location>
</feature>
<evidence type="ECO:0000313" key="3">
    <source>
        <dbReference type="Proteomes" id="UP000238937"/>
    </source>
</evidence>
<organism evidence="2 3">
    <name type="scientific">Chamaesiphon polymorphus CCALA 037</name>
    <dbReference type="NCBI Taxonomy" id="2107692"/>
    <lineage>
        <taxon>Bacteria</taxon>
        <taxon>Bacillati</taxon>
        <taxon>Cyanobacteriota</taxon>
        <taxon>Cyanophyceae</taxon>
        <taxon>Gomontiellales</taxon>
        <taxon>Chamaesiphonaceae</taxon>
        <taxon>Chamaesiphon</taxon>
    </lineage>
</organism>
<comment type="caution">
    <text evidence="2">The sequence shown here is derived from an EMBL/GenBank/DDBJ whole genome shotgun (WGS) entry which is preliminary data.</text>
</comment>
<name>A0A2T1GB69_9CYAN</name>
<reference evidence="2 3" key="1">
    <citation type="submission" date="2018-03" db="EMBL/GenBank/DDBJ databases">
        <title>The ancient ancestry and fast evolution of plastids.</title>
        <authorList>
            <person name="Moore K.R."/>
            <person name="Magnabosco C."/>
            <person name="Momper L."/>
            <person name="Gold D.A."/>
            <person name="Bosak T."/>
            <person name="Fournier G.P."/>
        </authorList>
    </citation>
    <scope>NUCLEOTIDE SEQUENCE [LARGE SCALE GENOMIC DNA]</scope>
    <source>
        <strain evidence="2 3">CCALA 037</strain>
    </source>
</reference>
<accession>A0A2T1GB69</accession>
<dbReference type="AlphaFoldDB" id="A0A2T1GB69"/>
<dbReference type="EMBL" id="PVWO01000250">
    <property type="protein sequence ID" value="PSB54559.1"/>
    <property type="molecule type" value="Genomic_DNA"/>
</dbReference>
<keyword evidence="3" id="KW-1185">Reference proteome</keyword>
<proteinExistence type="predicted"/>